<sequence length="64" mass="6667">MQQGGKKKDKKKSGKKEQKKGAGCSCSQGGNKNNKCKSPTCGGKKEVKKYVQSGGCGCANIVQS</sequence>
<evidence type="ECO:0000313" key="2">
    <source>
        <dbReference type="EMBL" id="QHT07055.1"/>
    </source>
</evidence>
<name>A0A6C0CU79_9ZZZZ</name>
<organism evidence="2">
    <name type="scientific">viral metagenome</name>
    <dbReference type="NCBI Taxonomy" id="1070528"/>
    <lineage>
        <taxon>unclassified sequences</taxon>
        <taxon>metagenomes</taxon>
        <taxon>organismal metagenomes</taxon>
    </lineage>
</organism>
<dbReference type="AlphaFoldDB" id="A0A6C0CU79"/>
<protein>
    <submittedName>
        <fullName evidence="2">Uncharacterized protein</fullName>
    </submittedName>
</protein>
<proteinExistence type="predicted"/>
<feature type="compositionally biased region" description="Polar residues" evidence="1">
    <location>
        <begin position="25"/>
        <end position="37"/>
    </location>
</feature>
<feature type="compositionally biased region" description="Basic residues" evidence="1">
    <location>
        <begin position="1"/>
        <end position="14"/>
    </location>
</feature>
<feature type="region of interest" description="Disordered" evidence="1">
    <location>
        <begin position="1"/>
        <end position="43"/>
    </location>
</feature>
<dbReference type="EMBL" id="MN739479">
    <property type="protein sequence ID" value="QHT07055.1"/>
    <property type="molecule type" value="Genomic_DNA"/>
</dbReference>
<reference evidence="2" key="1">
    <citation type="journal article" date="2020" name="Nature">
        <title>Giant virus diversity and host interactions through global metagenomics.</title>
        <authorList>
            <person name="Schulz F."/>
            <person name="Roux S."/>
            <person name="Paez-Espino D."/>
            <person name="Jungbluth S."/>
            <person name="Walsh D.A."/>
            <person name="Denef V.J."/>
            <person name="McMahon K.D."/>
            <person name="Konstantinidis K.T."/>
            <person name="Eloe-Fadrosh E.A."/>
            <person name="Kyrpides N.C."/>
            <person name="Woyke T."/>
        </authorList>
    </citation>
    <scope>NUCLEOTIDE SEQUENCE</scope>
    <source>
        <strain evidence="2">GVMAG-M-3300021962-46</strain>
    </source>
</reference>
<accession>A0A6C0CU79</accession>
<evidence type="ECO:0000256" key="1">
    <source>
        <dbReference type="SAM" id="MobiDB-lite"/>
    </source>
</evidence>